<accession>A0A1E3P575</accession>
<dbReference type="GeneID" id="30201781"/>
<dbReference type="OrthoDB" id="1918at2759"/>
<proteinExistence type="predicted"/>
<feature type="compositionally biased region" description="Polar residues" evidence="1">
    <location>
        <begin position="47"/>
        <end position="71"/>
    </location>
</feature>
<reference evidence="2 3" key="1">
    <citation type="journal article" date="2016" name="Proc. Natl. Acad. Sci. U.S.A.">
        <title>Comparative genomics of biotechnologically important yeasts.</title>
        <authorList>
            <person name="Riley R."/>
            <person name="Haridas S."/>
            <person name="Wolfe K.H."/>
            <person name="Lopes M.R."/>
            <person name="Hittinger C.T."/>
            <person name="Goeker M."/>
            <person name="Salamov A.A."/>
            <person name="Wisecaver J.H."/>
            <person name="Long T.M."/>
            <person name="Calvey C.H."/>
            <person name="Aerts A.L."/>
            <person name="Barry K.W."/>
            <person name="Choi C."/>
            <person name="Clum A."/>
            <person name="Coughlan A.Y."/>
            <person name="Deshpande S."/>
            <person name="Douglass A.P."/>
            <person name="Hanson S.J."/>
            <person name="Klenk H.-P."/>
            <person name="LaButti K.M."/>
            <person name="Lapidus A."/>
            <person name="Lindquist E.A."/>
            <person name="Lipzen A.M."/>
            <person name="Meier-Kolthoff J.P."/>
            <person name="Ohm R.A."/>
            <person name="Otillar R.P."/>
            <person name="Pangilinan J.L."/>
            <person name="Peng Y."/>
            <person name="Rokas A."/>
            <person name="Rosa C.A."/>
            <person name="Scheuner C."/>
            <person name="Sibirny A.A."/>
            <person name="Slot J.C."/>
            <person name="Stielow J.B."/>
            <person name="Sun H."/>
            <person name="Kurtzman C.P."/>
            <person name="Blackwell M."/>
            <person name="Grigoriev I.V."/>
            <person name="Jeffries T.W."/>
        </authorList>
    </citation>
    <scope>NUCLEOTIDE SEQUENCE [LARGE SCALE GENOMIC DNA]</scope>
    <source>
        <strain evidence="3">ATCC 58044 / CBS 1984 / NCYC 433 / NRRL Y-366-8</strain>
    </source>
</reference>
<feature type="region of interest" description="Disordered" evidence="1">
    <location>
        <begin position="47"/>
        <end position="77"/>
    </location>
</feature>
<dbReference type="Proteomes" id="UP000094112">
    <property type="component" value="Unassembled WGS sequence"/>
</dbReference>
<keyword evidence="3" id="KW-1185">Reference proteome</keyword>
<dbReference type="Gene3D" id="2.60.40.640">
    <property type="match status" value="1"/>
</dbReference>
<evidence type="ECO:0000256" key="1">
    <source>
        <dbReference type="SAM" id="MobiDB-lite"/>
    </source>
</evidence>
<dbReference type="STRING" id="683960.A0A1E3P575"/>
<name>A0A1E3P575_WICAA</name>
<evidence type="ECO:0008006" key="4">
    <source>
        <dbReference type="Google" id="ProtNLM"/>
    </source>
</evidence>
<dbReference type="InterPro" id="IPR014848">
    <property type="entry name" value="Rgp1"/>
</dbReference>
<dbReference type="Pfam" id="PF08737">
    <property type="entry name" value="Rgp1"/>
    <property type="match status" value="1"/>
</dbReference>
<dbReference type="RefSeq" id="XP_019039818.1">
    <property type="nucleotide sequence ID" value="XM_019184535.1"/>
</dbReference>
<gene>
    <name evidence="2" type="ORF">WICANDRAFT_77291</name>
</gene>
<dbReference type="EMBL" id="KV454209">
    <property type="protein sequence ID" value="ODQ60611.1"/>
    <property type="molecule type" value="Genomic_DNA"/>
</dbReference>
<sequence length="570" mass="64517">MLTHAIYNQLLTKNVRIEIVYESSPVFADEEVSAIVRFRHLGEPSKQTIHHNASESNTNGHQEQQQNSAQSHESEPEGGWFGKRISMQLSNATRALFLEEAEKTEKKPALRNRPVDFLSGYVQLSGFFTYDEQVVDGEKLKDFRMKAAVAGRIGGLEGLELSKNLNEGVFGRLTSGIGNLLNTSIDELAAEDQDKKKELEKLVPFFSTSQSLLFSELHLESGEVKTFYFKCKLPKTLPPSYKGSSIGINYHLIVGASLNKSIPKPLNLHFPLKIYPNFDEEGYQPISNLDKFILLPPDKILNEAVQVYGGRRTSFKTIKKVILTEPKLTQNTKKEKFISRIEHLIDNEKDQDLNINDFKGINSKETLTAFTESINNRGEIDENIPVRVQKDGYTFEKQVTKIQTQYIISRNGQSITTLTFSKPFYKIGEEIKLSLDLHDKDLQTTGVLISLESLELIRDSFSADLDMTKTLPRSLAFYKESYPTYNVKNLPVNIPIPLHATPQFKTNIFESRWCLSLKFVLSQDEKYEEVHSDETGSMLNAKENISGTDFICRLPIPVLPSDQDFGGITT</sequence>
<protein>
    <recommendedName>
        <fullName evidence="4">Rgp1-domain-containing protein</fullName>
    </recommendedName>
</protein>
<dbReference type="InterPro" id="IPR014752">
    <property type="entry name" value="Arrestin-like_C"/>
</dbReference>
<dbReference type="PANTHER" id="PTHR12507">
    <property type="entry name" value="REDUCED GROWTH PHENOTYPE 1 RGP1, YEAST -RELATED"/>
    <property type="match status" value="1"/>
</dbReference>
<evidence type="ECO:0000313" key="3">
    <source>
        <dbReference type="Proteomes" id="UP000094112"/>
    </source>
</evidence>
<evidence type="ECO:0000313" key="2">
    <source>
        <dbReference type="EMBL" id="ODQ60611.1"/>
    </source>
</evidence>
<organism evidence="2 3">
    <name type="scientific">Wickerhamomyces anomalus (strain ATCC 58044 / CBS 1984 / NCYC 433 / NRRL Y-366-8)</name>
    <name type="common">Yeast</name>
    <name type="synonym">Hansenula anomala</name>
    <dbReference type="NCBI Taxonomy" id="683960"/>
    <lineage>
        <taxon>Eukaryota</taxon>
        <taxon>Fungi</taxon>
        <taxon>Dikarya</taxon>
        <taxon>Ascomycota</taxon>
        <taxon>Saccharomycotina</taxon>
        <taxon>Saccharomycetes</taxon>
        <taxon>Phaffomycetales</taxon>
        <taxon>Wickerhamomycetaceae</taxon>
        <taxon>Wickerhamomyces</taxon>
    </lineage>
</organism>
<dbReference type="AlphaFoldDB" id="A0A1E3P575"/>